<dbReference type="AlphaFoldDB" id="A0A7X5XYI3"/>
<name>A0A7X5XYI3_9SPHN</name>
<evidence type="ECO:0000259" key="3">
    <source>
        <dbReference type="SMART" id="SM00539"/>
    </source>
</evidence>
<dbReference type="GO" id="GO:0007160">
    <property type="term" value="P:cell-matrix adhesion"/>
    <property type="evidence" value="ECO:0007669"/>
    <property type="project" value="InterPro"/>
</dbReference>
<dbReference type="Proteomes" id="UP000531251">
    <property type="component" value="Unassembled WGS sequence"/>
</dbReference>
<dbReference type="NCBIfam" id="NF035944">
    <property type="entry name" value="PEPxxWA-CTERM"/>
    <property type="match status" value="1"/>
</dbReference>
<accession>A0A7X5XYI3</accession>
<dbReference type="InterPro" id="IPR013424">
    <property type="entry name" value="Ice-binding_C"/>
</dbReference>
<feature type="signal peptide" evidence="2">
    <location>
        <begin position="1"/>
        <end position="19"/>
    </location>
</feature>
<proteinExistence type="predicted"/>
<evidence type="ECO:0000256" key="1">
    <source>
        <dbReference type="ARBA" id="ARBA00023157"/>
    </source>
</evidence>
<dbReference type="PANTHER" id="PTHR13802">
    <property type="entry name" value="MUCIN 4-RELATED"/>
    <property type="match status" value="1"/>
</dbReference>
<dbReference type="Pfam" id="PF06119">
    <property type="entry name" value="NIDO"/>
    <property type="match status" value="1"/>
</dbReference>
<feature type="chain" id="PRO_5030519041" description="NIDO domain-containing protein" evidence="2">
    <location>
        <begin position="20"/>
        <end position="419"/>
    </location>
</feature>
<keyword evidence="1" id="KW-1015">Disulfide bond</keyword>
<dbReference type="InterPro" id="IPR051495">
    <property type="entry name" value="Epithelial_Barrier/Signaling"/>
</dbReference>
<evidence type="ECO:0000313" key="5">
    <source>
        <dbReference type="Proteomes" id="UP000531251"/>
    </source>
</evidence>
<evidence type="ECO:0000256" key="2">
    <source>
        <dbReference type="SAM" id="SignalP"/>
    </source>
</evidence>
<gene>
    <name evidence="4" type="ORF">GGR89_002048</name>
</gene>
<keyword evidence="2" id="KW-0732">Signal</keyword>
<dbReference type="SMART" id="SM00539">
    <property type="entry name" value="NIDO"/>
    <property type="match status" value="1"/>
</dbReference>
<reference evidence="4 5" key="1">
    <citation type="submission" date="2020-03" db="EMBL/GenBank/DDBJ databases">
        <title>Genomic Encyclopedia of Type Strains, Phase IV (KMG-IV): sequencing the most valuable type-strain genomes for metagenomic binning, comparative biology and taxonomic classification.</title>
        <authorList>
            <person name="Goeker M."/>
        </authorList>
    </citation>
    <scope>NUCLEOTIDE SEQUENCE [LARGE SCALE GENOMIC DNA]</scope>
    <source>
        <strain evidence="4 5">DSM 7225</strain>
    </source>
</reference>
<dbReference type="NCBIfam" id="TIGR02595">
    <property type="entry name" value="PEP_CTERM"/>
    <property type="match status" value="1"/>
</dbReference>
<sequence>MATAVASALALVLATSAGAATLRGGMGGPAGYGNLVLQPNDDDFSAVQNSPFLINFFGYSGRSFFVNNNGNISFGQGISSFTPVPFDGHAAAPLIAPFWADVDTRCSGCGAVYLGSQSANSFTVTWNNVGYFEENGSKLNNFQMTLAGMANSGDFDIEFRYDRIEWTTGDASGGIGGLGGVPAQAGFDAGDGAHFYSLPGSFSSRGALNFTNITNVAGGEAGVFKFSIRNGAVLADGTSPATPLLPSNVTNGNGGPGFGFQFQVQQNQRVFVDPIVATGYDFEVGAGSPDILSALFPDLGDPDGYTIYLLSDLATPFATGVGAGGPPFLVDFAAIGGVSGFRIAGIDPALGLDPDNPNAFVTGLTFEVTGPTMVDLTQTPIRFDTDSTVPEPASWGMLLLGFAGIGGLLRRRRQAPARA</sequence>
<protein>
    <recommendedName>
        <fullName evidence="3">NIDO domain-containing protein</fullName>
    </recommendedName>
</protein>
<evidence type="ECO:0000313" key="4">
    <source>
        <dbReference type="EMBL" id="NJB97733.1"/>
    </source>
</evidence>
<feature type="domain" description="NIDO" evidence="3">
    <location>
        <begin position="97"/>
        <end position="233"/>
    </location>
</feature>
<dbReference type="Pfam" id="PF07589">
    <property type="entry name" value="PEP-CTERM"/>
    <property type="match status" value="1"/>
</dbReference>
<organism evidence="4 5">
    <name type="scientific">Sphingomonas trueperi</name>
    <dbReference type="NCBI Taxonomy" id="53317"/>
    <lineage>
        <taxon>Bacteria</taxon>
        <taxon>Pseudomonadati</taxon>
        <taxon>Pseudomonadota</taxon>
        <taxon>Alphaproteobacteria</taxon>
        <taxon>Sphingomonadales</taxon>
        <taxon>Sphingomonadaceae</taxon>
        <taxon>Sphingomonas</taxon>
    </lineage>
</organism>
<keyword evidence="5" id="KW-1185">Reference proteome</keyword>
<dbReference type="PANTHER" id="PTHR13802:SF52">
    <property type="entry name" value="MUCIN-4"/>
    <property type="match status" value="1"/>
</dbReference>
<comment type="caution">
    <text evidence="4">The sequence shown here is derived from an EMBL/GenBank/DDBJ whole genome shotgun (WGS) entry which is preliminary data.</text>
</comment>
<dbReference type="InterPro" id="IPR003886">
    <property type="entry name" value="NIDO_dom"/>
</dbReference>
<dbReference type="EMBL" id="JAATJB010000005">
    <property type="protein sequence ID" value="NJB97733.1"/>
    <property type="molecule type" value="Genomic_DNA"/>
</dbReference>
<dbReference type="RefSeq" id="WP_343793799.1">
    <property type="nucleotide sequence ID" value="NZ_BAAADY010000006.1"/>
</dbReference>